<evidence type="ECO:0000259" key="3">
    <source>
        <dbReference type="Pfam" id="PF10536"/>
    </source>
</evidence>
<feature type="region of interest" description="Disordered" evidence="1">
    <location>
        <begin position="1101"/>
        <end position="1210"/>
    </location>
</feature>
<dbReference type="Gramene" id="OPUNC07G14450.1">
    <property type="protein sequence ID" value="OPUNC07G14450.1"/>
    <property type="gene ID" value="OPUNC07G14450"/>
</dbReference>
<keyword evidence="2" id="KW-0732">Signal</keyword>
<feature type="domain" description="Aminotransferase-like plant mobile" evidence="3">
    <location>
        <begin position="696"/>
        <end position="1021"/>
    </location>
</feature>
<feature type="compositionally biased region" description="Low complexity" evidence="1">
    <location>
        <begin position="571"/>
        <end position="580"/>
    </location>
</feature>
<evidence type="ECO:0000313" key="4">
    <source>
        <dbReference type="EnsemblPlants" id="OPUNC07G14450.1"/>
    </source>
</evidence>
<evidence type="ECO:0000313" key="5">
    <source>
        <dbReference type="Proteomes" id="UP000026962"/>
    </source>
</evidence>
<feature type="region of interest" description="Disordered" evidence="1">
    <location>
        <begin position="569"/>
        <end position="598"/>
    </location>
</feature>
<dbReference type="PANTHER" id="PTHR46033:SF1">
    <property type="entry name" value="PROTEIN MAIN-LIKE 2"/>
    <property type="match status" value="1"/>
</dbReference>
<dbReference type="EnsemblPlants" id="OPUNC07G14450.1">
    <property type="protein sequence ID" value="OPUNC07G14450.1"/>
    <property type="gene ID" value="OPUNC07G14450"/>
</dbReference>
<dbReference type="Pfam" id="PF10536">
    <property type="entry name" value="PMD"/>
    <property type="match status" value="3"/>
</dbReference>
<evidence type="ECO:0000256" key="1">
    <source>
        <dbReference type="SAM" id="MobiDB-lite"/>
    </source>
</evidence>
<name>A0A0E0LL35_ORYPU</name>
<dbReference type="STRING" id="4537.A0A0E0LL35"/>
<dbReference type="OMA" id="NFPQRYG"/>
<feature type="domain" description="Aminotransferase-like plant mobile" evidence="3">
    <location>
        <begin position="311"/>
        <end position="398"/>
    </location>
</feature>
<feature type="compositionally biased region" description="Polar residues" evidence="1">
    <location>
        <begin position="489"/>
        <end position="498"/>
    </location>
</feature>
<feature type="domain" description="Aminotransferase-like plant mobile" evidence="3">
    <location>
        <begin position="126"/>
        <end position="298"/>
    </location>
</feature>
<proteinExistence type="predicted"/>
<dbReference type="InterPro" id="IPR019557">
    <property type="entry name" value="AminoTfrase-like_pln_mobile"/>
</dbReference>
<accession>A0A0E0LL35</accession>
<feature type="chain" id="PRO_5002366640" description="Aminotransferase-like plant mobile domain-containing protein" evidence="2">
    <location>
        <begin position="21"/>
        <end position="1210"/>
    </location>
</feature>
<protein>
    <recommendedName>
        <fullName evidence="3">Aminotransferase-like plant mobile domain-containing protein</fullName>
    </recommendedName>
</protein>
<feature type="region of interest" description="Disordered" evidence="1">
    <location>
        <begin position="476"/>
        <end position="517"/>
    </location>
</feature>
<dbReference type="PANTHER" id="PTHR46033">
    <property type="entry name" value="PROTEIN MAIN-LIKE 2"/>
    <property type="match status" value="1"/>
</dbReference>
<sequence>MGWSPASVLLVALRPSPASAHRQPLYCWPVSTVGSRLARRRHSANLEWSGEEGRLEVEGEMDLASQGVVTQQQKPSGRRPIGSSQIWTTLNFPQRYGVLLPSQQTRKLKEWVLTDEQQQLVNASGLGHLALTTGFTIDRSLLTAFCERWNNETNTAHFMGFEMAPSLRDVSYILGIPVTGHVVTAEPIGDEAVRRMCLHFLGESPGNGEQLCGLIRLTWLYRKFHQLPENPTINEIAYSTRAYLLYLVGSTLFPDTMRGFVSPRYLPLLADFRKIREYAWGSAALAHLYRGLSVAVTPNATTQFLGSATLLMVNWNPYKDMNPAIIPEYCIAADNICYSRTWLISFNIKEVYVPDRFSRQFGREQGRLHGVPMWARRTWSKWKDWRVEYAREIEEFHQLVGCRFTPAETNINSLPIESITEQGATGYSRSTSQNFSLMVEDLRNDLPVIDRYLEGQLLPVEVASFLERVGMMIKSYSPPQGSRRKDQADQGQNSNARSKNPRKRGKPSFFQDTSSPLNSRADRFPAVLIPYQDSKCDMVLDGTVPLLNGAEEFKEHGVMDLWQNSHLTTPSCSSLDSSSPESRKRRQQDRDEIRLPRDTENLRRSGRLCVQLKMFKHRDGLLQHGELVIYDDAKLCLLVNDPSREMESAEAEPTNKSAIQGTHELTVCQTTEKLDTWKLNEQQQQLVDASGLGNLIHTAGLVIDRVSLMAFFELWSKETNTAQFNGFEMAPSLRDVAYILGIPVTGRVVTTGAVLNKSVEDLCYQYLGQVPDCRDCRGSHVKLSWLQSKFSRLSERPTDDEIMYSTRAYLLFLIGSAILPERDRGYVSPKYLPLLSDFKKVQEYAWGAAALAHLYKALSLVVAHSARKRLFGSTALLMGWLYEYIPALRPDMDDPPEHIFPRVLKWTGSTISQPAKNFSDIRKTFSLLQVSDVNWEPYKGVDPASIPKHYVAPDNLCFSRTWLVSFNLKEIYAPDRFARQFGQEQHHPLNDVPAFQRQLWSPAVDWSLMYASEIERFQKLINASDSGDHAHTAEPAAAAAAAADVFTPATIARASLGFSLISVVEGVREELPTVARFLEQRRGLPAELATSLSRIRGLIEASPTRPAPQPQPIAVVIPPPAMPPREEQEAAGGGGDGTPPHGPEDAEAPGIVSDDDDAPPKERSDEQEEEAAAKGSARGAVRRSSRSCVQAKRFRRVGGKGSRSSDPIVL</sequence>
<feature type="signal peptide" evidence="2">
    <location>
        <begin position="1"/>
        <end position="20"/>
    </location>
</feature>
<feature type="compositionally biased region" description="Pro residues" evidence="1">
    <location>
        <begin position="1105"/>
        <end position="1123"/>
    </location>
</feature>
<dbReference type="AlphaFoldDB" id="A0A0E0LL35"/>
<keyword evidence="5" id="KW-1185">Reference proteome</keyword>
<evidence type="ECO:0000256" key="2">
    <source>
        <dbReference type="SAM" id="SignalP"/>
    </source>
</evidence>
<reference evidence="4" key="1">
    <citation type="submission" date="2015-04" db="UniProtKB">
        <authorList>
            <consortium name="EnsemblPlants"/>
        </authorList>
    </citation>
    <scope>IDENTIFICATION</scope>
</reference>
<dbReference type="eggNOG" id="ENOG502QW7G">
    <property type="taxonomic scope" value="Eukaryota"/>
</dbReference>
<feature type="compositionally biased region" description="Basic and acidic residues" evidence="1">
    <location>
        <begin position="588"/>
        <end position="598"/>
    </location>
</feature>
<reference evidence="4" key="2">
    <citation type="submission" date="2018-05" db="EMBL/GenBank/DDBJ databases">
        <title>OpunRS2 (Oryza punctata Reference Sequence Version 2).</title>
        <authorList>
            <person name="Zhang J."/>
            <person name="Kudrna D."/>
            <person name="Lee S."/>
            <person name="Talag J."/>
            <person name="Welchert J."/>
            <person name="Wing R.A."/>
        </authorList>
    </citation>
    <scope>NUCLEOTIDE SEQUENCE [LARGE SCALE GENOMIC DNA]</scope>
</reference>
<dbReference type="Proteomes" id="UP000026962">
    <property type="component" value="Chromosome 7"/>
</dbReference>
<dbReference type="HOGENOM" id="CLU_279051_0_0_1"/>
<dbReference type="GO" id="GO:0010073">
    <property type="term" value="P:meristem maintenance"/>
    <property type="evidence" value="ECO:0007669"/>
    <property type="project" value="InterPro"/>
</dbReference>
<organism evidence="4">
    <name type="scientific">Oryza punctata</name>
    <name type="common">Red rice</name>
    <dbReference type="NCBI Taxonomy" id="4537"/>
    <lineage>
        <taxon>Eukaryota</taxon>
        <taxon>Viridiplantae</taxon>
        <taxon>Streptophyta</taxon>
        <taxon>Embryophyta</taxon>
        <taxon>Tracheophyta</taxon>
        <taxon>Spermatophyta</taxon>
        <taxon>Magnoliopsida</taxon>
        <taxon>Liliopsida</taxon>
        <taxon>Poales</taxon>
        <taxon>Poaceae</taxon>
        <taxon>BOP clade</taxon>
        <taxon>Oryzoideae</taxon>
        <taxon>Oryzeae</taxon>
        <taxon>Oryzinae</taxon>
        <taxon>Oryza</taxon>
    </lineage>
</organism>
<dbReference type="InterPro" id="IPR044824">
    <property type="entry name" value="MAIN-like"/>
</dbReference>